<name>A0A2W5W9U1_9CAUL</name>
<dbReference type="AlphaFoldDB" id="A0A2W5W9U1"/>
<evidence type="ECO:0000313" key="1">
    <source>
        <dbReference type="EMBL" id="PZR30318.1"/>
    </source>
</evidence>
<gene>
    <name evidence="1" type="ORF">DI526_22780</name>
</gene>
<dbReference type="Proteomes" id="UP000249393">
    <property type="component" value="Unassembled WGS sequence"/>
</dbReference>
<dbReference type="EMBL" id="QFQZ01000144">
    <property type="protein sequence ID" value="PZR30318.1"/>
    <property type="molecule type" value="Genomic_DNA"/>
</dbReference>
<proteinExistence type="predicted"/>
<comment type="caution">
    <text evidence="1">The sequence shown here is derived from an EMBL/GenBank/DDBJ whole genome shotgun (WGS) entry which is preliminary data.</text>
</comment>
<reference evidence="1 2" key="1">
    <citation type="submission" date="2017-08" db="EMBL/GenBank/DDBJ databases">
        <title>Infants hospitalized years apart are colonized by the same room-sourced microbial strains.</title>
        <authorList>
            <person name="Brooks B."/>
            <person name="Olm M.R."/>
            <person name="Firek B.A."/>
            <person name="Baker R."/>
            <person name="Thomas B.C."/>
            <person name="Morowitz M.J."/>
            <person name="Banfield J.F."/>
        </authorList>
    </citation>
    <scope>NUCLEOTIDE SEQUENCE [LARGE SCALE GENOMIC DNA]</scope>
    <source>
        <strain evidence="1">S2_003_000_R2_4</strain>
    </source>
</reference>
<evidence type="ECO:0000313" key="2">
    <source>
        <dbReference type="Proteomes" id="UP000249393"/>
    </source>
</evidence>
<protein>
    <submittedName>
        <fullName evidence="1">Uncharacterized protein</fullName>
    </submittedName>
</protein>
<accession>A0A2W5W9U1</accession>
<dbReference type="RefSeq" id="WP_304283331.1">
    <property type="nucleotide sequence ID" value="NZ_QFQZ01000144.1"/>
</dbReference>
<organism evidence="1 2">
    <name type="scientific">Caulobacter segnis</name>
    <dbReference type="NCBI Taxonomy" id="88688"/>
    <lineage>
        <taxon>Bacteria</taxon>
        <taxon>Pseudomonadati</taxon>
        <taxon>Pseudomonadota</taxon>
        <taxon>Alphaproteobacteria</taxon>
        <taxon>Caulobacterales</taxon>
        <taxon>Caulobacteraceae</taxon>
        <taxon>Caulobacter</taxon>
    </lineage>
</organism>
<sequence length="223" mass="25355">MANEPRVRDVRLGEVLGFSQARLVRRVIKANLDELLMHGPSCQVSTMVGIGSGAQREVAEYYLNEAQALLVCMFARTEKAAEIRKQVIEVFLAWRRGELAQASAAPDPTVTILRRLEERLTAMEKAGRQLSELIIAPVESALSLTHVVELWFDQSRQRRPKFWGDVEVRGFLLATHRQATVDQVRDRCAEAFGQARTPTRSAIHRFWQRLDRLKAANPSLRMH</sequence>